<sequence>MGDALIAGAGFAVQFLALAHVDLGSGLWPVVLSRLTSVLIIAMLIIRTGVQWSLPARPAAVAMASGTAGTAAIICYLFASRQQLLSTATVLAALYPAVPVVLVLMLLRERLSAAQTGGLLAAAAAASLVAI</sequence>
<evidence type="ECO:0000313" key="3">
    <source>
        <dbReference type="Proteomes" id="UP000586918"/>
    </source>
</evidence>
<organism evidence="2 3">
    <name type="scientific">Pseudonocardia bannensis</name>
    <dbReference type="NCBI Taxonomy" id="630973"/>
    <lineage>
        <taxon>Bacteria</taxon>
        <taxon>Bacillati</taxon>
        <taxon>Actinomycetota</taxon>
        <taxon>Actinomycetes</taxon>
        <taxon>Pseudonocardiales</taxon>
        <taxon>Pseudonocardiaceae</taxon>
        <taxon>Pseudonocardia</taxon>
    </lineage>
</organism>
<dbReference type="AlphaFoldDB" id="A0A848DD89"/>
<keyword evidence="1" id="KW-0472">Membrane</keyword>
<accession>A0A848DD89</accession>
<proteinExistence type="predicted"/>
<dbReference type="InterPro" id="IPR037185">
    <property type="entry name" value="EmrE-like"/>
</dbReference>
<dbReference type="Proteomes" id="UP000586918">
    <property type="component" value="Unassembled WGS sequence"/>
</dbReference>
<reference evidence="2 3" key="1">
    <citation type="submission" date="2020-04" db="EMBL/GenBank/DDBJ databases">
        <authorList>
            <person name="Klaysubun C."/>
            <person name="Duangmal K."/>
            <person name="Lipun K."/>
        </authorList>
    </citation>
    <scope>NUCLEOTIDE SEQUENCE [LARGE SCALE GENOMIC DNA]</scope>
    <source>
        <strain evidence="2 3">DSM 45300</strain>
    </source>
</reference>
<gene>
    <name evidence="2" type="ORF">HF519_02820</name>
</gene>
<feature type="transmembrane region" description="Helical" evidence="1">
    <location>
        <begin position="85"/>
        <end position="107"/>
    </location>
</feature>
<feature type="transmembrane region" description="Helical" evidence="1">
    <location>
        <begin position="58"/>
        <end position="79"/>
    </location>
</feature>
<protein>
    <submittedName>
        <fullName evidence="2">Multidrug DMT transporter permease</fullName>
    </submittedName>
</protein>
<feature type="transmembrane region" description="Helical" evidence="1">
    <location>
        <begin position="29"/>
        <end position="46"/>
    </location>
</feature>
<name>A0A848DD89_9PSEU</name>
<keyword evidence="3" id="KW-1185">Reference proteome</keyword>
<dbReference type="EMBL" id="JAAXKZ010000005">
    <property type="protein sequence ID" value="NMH90532.1"/>
    <property type="molecule type" value="Genomic_DNA"/>
</dbReference>
<keyword evidence="1" id="KW-0812">Transmembrane</keyword>
<evidence type="ECO:0000313" key="2">
    <source>
        <dbReference type="EMBL" id="NMH90532.1"/>
    </source>
</evidence>
<comment type="caution">
    <text evidence="2">The sequence shown here is derived from an EMBL/GenBank/DDBJ whole genome shotgun (WGS) entry which is preliminary data.</text>
</comment>
<evidence type="ECO:0000256" key="1">
    <source>
        <dbReference type="SAM" id="Phobius"/>
    </source>
</evidence>
<keyword evidence="1" id="KW-1133">Transmembrane helix</keyword>
<dbReference type="SUPFAM" id="SSF103481">
    <property type="entry name" value="Multidrug resistance efflux transporter EmrE"/>
    <property type="match status" value="1"/>
</dbReference>